<evidence type="ECO:0000313" key="2">
    <source>
        <dbReference type="Proteomes" id="UP000001635"/>
    </source>
</evidence>
<dbReference type="eggNOG" id="COG3091">
    <property type="taxonomic scope" value="Bacteria"/>
</dbReference>
<dbReference type="AlphaFoldDB" id="G0IZ37"/>
<dbReference type="STRING" id="880070.Cycma_0031"/>
<organism evidence="1 2">
    <name type="scientific">Cyclobacterium marinum (strain ATCC 25205 / DSM 745 / LMG 13164 / NCIMB 1802)</name>
    <name type="common">Flectobacillus marinus</name>
    <dbReference type="NCBI Taxonomy" id="880070"/>
    <lineage>
        <taxon>Bacteria</taxon>
        <taxon>Pseudomonadati</taxon>
        <taxon>Bacteroidota</taxon>
        <taxon>Cytophagia</taxon>
        <taxon>Cytophagales</taxon>
        <taxon>Cyclobacteriaceae</taxon>
        <taxon>Cyclobacterium</taxon>
    </lineage>
</organism>
<proteinExistence type="predicted"/>
<gene>
    <name evidence="1" type="ordered locus">Cycma_0031</name>
</gene>
<dbReference type="Proteomes" id="UP000001635">
    <property type="component" value="Chromosome"/>
</dbReference>
<dbReference type="EMBL" id="CP002955">
    <property type="protein sequence ID" value="AEL23816.1"/>
    <property type="molecule type" value="Genomic_DNA"/>
</dbReference>
<dbReference type="HOGENOM" id="CLU_1275789_0_0_10"/>
<accession>G0IZ37</accession>
<name>G0IZ37_CYCMS</name>
<dbReference type="RefSeq" id="WP_014018115.1">
    <property type="nucleotide sequence ID" value="NC_015914.1"/>
</dbReference>
<keyword evidence="2" id="KW-1185">Reference proteome</keyword>
<dbReference type="KEGG" id="cmr:Cycma_0031"/>
<evidence type="ECO:0000313" key="1">
    <source>
        <dbReference type="EMBL" id="AEL23816.1"/>
    </source>
</evidence>
<evidence type="ECO:0008006" key="3">
    <source>
        <dbReference type="Google" id="ProtNLM"/>
    </source>
</evidence>
<protein>
    <recommendedName>
        <fullName evidence="3">SprT-like domain-containing protein</fullName>
    </recommendedName>
</protein>
<reference evidence="2" key="1">
    <citation type="submission" date="2011-07" db="EMBL/GenBank/DDBJ databases">
        <title>The complete genome of Cyclobacterium marinum DSM 745.</title>
        <authorList>
            <person name="Lucas S."/>
            <person name="Han J."/>
            <person name="Lapidus A."/>
            <person name="Bruce D."/>
            <person name="Goodwin L."/>
            <person name="Pitluck S."/>
            <person name="Peters L."/>
            <person name="Kyrpides N."/>
            <person name="Mavromatis K."/>
            <person name="Ivanova N."/>
            <person name="Ovchinnikova G."/>
            <person name="Chertkov O."/>
            <person name="Detter J.C."/>
            <person name="Tapia R."/>
            <person name="Han C."/>
            <person name="Land M."/>
            <person name="Hauser L."/>
            <person name="Markowitz V."/>
            <person name="Cheng J.-F."/>
            <person name="Hugenholtz P."/>
            <person name="Woyke T."/>
            <person name="Wu D."/>
            <person name="Tindall B."/>
            <person name="Schuetze A."/>
            <person name="Brambilla E."/>
            <person name="Klenk H.-P."/>
            <person name="Eisen J.A."/>
        </authorList>
    </citation>
    <scope>NUCLEOTIDE SEQUENCE [LARGE SCALE GENOMIC DNA]</scope>
    <source>
        <strain evidence="2">ATCC 25205 / DSM 745 / LMG 13164 / NCIMB 1802</strain>
    </source>
</reference>
<sequence length="217" mass="25770">MKEEKWLENLKGRVPDKALTYCFSLWEKEPFIFEITKSRRSKLGDFRYKRGGDIQKITINNDLNQYQFLITYIHEVAHHRVFSQYKDRIGKGLLPHGIEWKQNFKFLMAPMLQEGVFPNDILIPLRRYMNNPKASTGSDLFLMKELRKYDKNTCIYEEPVLGDLSINAHFLLRKRQFKKLRTQRTRVLCQELATGRNYLISAHAVVKEIDKPEDLPF</sequence>